<keyword evidence="2" id="KW-1185">Reference proteome</keyword>
<gene>
    <name evidence="1" type="ORF">AGABI1DRAFT_135431</name>
</gene>
<dbReference type="EMBL" id="JH973385">
    <property type="protein sequence ID" value="EKM73178.1"/>
    <property type="molecule type" value="Genomic_DNA"/>
</dbReference>
<dbReference type="HOGENOM" id="CLU_2885254_0_0_1"/>
<dbReference type="InParanoid" id="K5WR10"/>
<dbReference type="Proteomes" id="UP000008493">
    <property type="component" value="Unassembled WGS sequence"/>
</dbReference>
<dbReference type="AlphaFoldDB" id="K5WR10"/>
<evidence type="ECO:0000313" key="2">
    <source>
        <dbReference type="Proteomes" id="UP000008493"/>
    </source>
</evidence>
<protein>
    <submittedName>
        <fullName evidence="1">Uncharacterized protein</fullName>
    </submittedName>
</protein>
<evidence type="ECO:0000313" key="1">
    <source>
        <dbReference type="EMBL" id="EKM73178.1"/>
    </source>
</evidence>
<dbReference type="RefSeq" id="XP_007336183.1">
    <property type="nucleotide sequence ID" value="XM_007336121.1"/>
</dbReference>
<accession>K5WR10</accession>
<sequence>MPSSSVVEPRSRNKSNVVNEDRYNDLDVTFGIDVDGAVGAKPRVAYTLENTPEFLFHCLAACC</sequence>
<reference evidence="2" key="1">
    <citation type="journal article" date="2012" name="Proc. Natl. Acad. Sci. U.S.A.">
        <title>Genome sequence of the button mushroom Agaricus bisporus reveals mechanisms governing adaptation to a humic-rich ecological niche.</title>
        <authorList>
            <person name="Morin E."/>
            <person name="Kohler A."/>
            <person name="Baker A.R."/>
            <person name="Foulongne-Oriol M."/>
            <person name="Lombard V."/>
            <person name="Nagy L.G."/>
            <person name="Ohm R.A."/>
            <person name="Patyshakuliyeva A."/>
            <person name="Brun A."/>
            <person name="Aerts A.L."/>
            <person name="Bailey A.M."/>
            <person name="Billette C."/>
            <person name="Coutinho P.M."/>
            <person name="Deakin G."/>
            <person name="Doddapaneni H."/>
            <person name="Floudas D."/>
            <person name="Grimwood J."/>
            <person name="Hilden K."/>
            <person name="Kuees U."/>
            <person name="LaButti K.M."/>
            <person name="Lapidus A."/>
            <person name="Lindquist E.A."/>
            <person name="Lucas S.M."/>
            <person name="Murat C."/>
            <person name="Riley R.W."/>
            <person name="Salamov A.A."/>
            <person name="Schmutz J."/>
            <person name="Subramanian V."/>
            <person name="Woesten H.A.B."/>
            <person name="Xu J."/>
            <person name="Eastwood D.C."/>
            <person name="Foster G.D."/>
            <person name="Sonnenberg A.S."/>
            <person name="Cullen D."/>
            <person name="de Vries R.P."/>
            <person name="Lundell T."/>
            <person name="Hibbett D.S."/>
            <person name="Henrissat B."/>
            <person name="Burton K.S."/>
            <person name="Kerrigan R.W."/>
            <person name="Challen M.P."/>
            <person name="Grigoriev I.V."/>
            <person name="Martin F."/>
        </authorList>
    </citation>
    <scope>NUCLEOTIDE SEQUENCE [LARGE SCALE GENOMIC DNA]</scope>
    <source>
        <strain evidence="2">JB137-S8 / ATCC MYA-4627 / FGSC 10392</strain>
    </source>
</reference>
<name>K5WR10_AGABU</name>
<organism evidence="1 2">
    <name type="scientific">Agaricus bisporus var. burnettii (strain JB137-S8 / ATCC MYA-4627 / FGSC 10392)</name>
    <name type="common">White button mushroom</name>
    <dbReference type="NCBI Taxonomy" id="597362"/>
    <lineage>
        <taxon>Eukaryota</taxon>
        <taxon>Fungi</taxon>
        <taxon>Dikarya</taxon>
        <taxon>Basidiomycota</taxon>
        <taxon>Agaricomycotina</taxon>
        <taxon>Agaricomycetes</taxon>
        <taxon>Agaricomycetidae</taxon>
        <taxon>Agaricales</taxon>
        <taxon>Agaricineae</taxon>
        <taxon>Agaricaceae</taxon>
        <taxon>Agaricus</taxon>
    </lineage>
</organism>
<dbReference type="GeneID" id="18828568"/>
<proteinExistence type="predicted"/>
<dbReference type="KEGG" id="abp:AGABI1DRAFT135431"/>